<dbReference type="EC" id="3.4.11.-" evidence="12"/>
<dbReference type="Gene3D" id="2.60.40.1730">
    <property type="entry name" value="tricorn interacting facor f3 domain"/>
    <property type="match status" value="1"/>
</dbReference>
<dbReference type="SUPFAM" id="SSF63737">
    <property type="entry name" value="Leukotriene A4 hydrolase N-terminal domain"/>
    <property type="match status" value="1"/>
</dbReference>
<evidence type="ECO:0000256" key="11">
    <source>
        <dbReference type="PIRSR" id="PIRSR634016-4"/>
    </source>
</evidence>
<evidence type="ECO:0000259" key="13">
    <source>
        <dbReference type="Pfam" id="PF01433"/>
    </source>
</evidence>
<dbReference type="Pfam" id="PF01433">
    <property type="entry name" value="Peptidase_M1"/>
    <property type="match status" value="1"/>
</dbReference>
<dbReference type="SUPFAM" id="SSF55486">
    <property type="entry name" value="Metalloproteases ('zincins'), catalytic domain"/>
    <property type="match status" value="1"/>
</dbReference>
<dbReference type="GO" id="GO:0016285">
    <property type="term" value="F:alanyl aminopeptidase activity"/>
    <property type="evidence" value="ECO:0007669"/>
    <property type="project" value="UniProtKB-EC"/>
</dbReference>
<evidence type="ECO:0000256" key="12">
    <source>
        <dbReference type="RuleBase" id="RU364040"/>
    </source>
</evidence>
<dbReference type="Proteomes" id="UP000190061">
    <property type="component" value="Unassembled WGS sequence"/>
</dbReference>
<dbReference type="InterPro" id="IPR050344">
    <property type="entry name" value="Peptidase_M1_aminopeptidases"/>
</dbReference>
<dbReference type="PRINTS" id="PR00756">
    <property type="entry name" value="ALADIPTASE"/>
</dbReference>
<dbReference type="InterPro" id="IPR001930">
    <property type="entry name" value="Peptidase_M1"/>
</dbReference>
<keyword evidence="6 12" id="KW-0378">Hydrolase</keyword>
<feature type="domain" description="Peptidase M1 membrane alanine aminopeptidase" evidence="13">
    <location>
        <begin position="291"/>
        <end position="499"/>
    </location>
</feature>
<reference evidence="16 17" key="1">
    <citation type="submission" date="2017-02" db="EMBL/GenBank/DDBJ databases">
        <authorList>
            <person name="Peterson S.W."/>
        </authorList>
    </citation>
    <scope>NUCLEOTIDE SEQUENCE [LARGE SCALE GENOMIC DNA]</scope>
    <source>
        <strain evidence="16 17">DSM 21749</strain>
    </source>
</reference>
<evidence type="ECO:0000256" key="2">
    <source>
        <dbReference type="ARBA" id="ARBA00010136"/>
    </source>
</evidence>
<accession>A0A1T4R0J4</accession>
<dbReference type="GO" id="GO:0043171">
    <property type="term" value="P:peptide catabolic process"/>
    <property type="evidence" value="ECO:0007669"/>
    <property type="project" value="TreeGrafter"/>
</dbReference>
<evidence type="ECO:0000259" key="15">
    <source>
        <dbReference type="Pfam" id="PF17900"/>
    </source>
</evidence>
<keyword evidence="7 10" id="KW-0862">Zinc</keyword>
<evidence type="ECO:0000256" key="6">
    <source>
        <dbReference type="ARBA" id="ARBA00022801"/>
    </source>
</evidence>
<evidence type="ECO:0000313" key="16">
    <source>
        <dbReference type="EMBL" id="SKA09416.1"/>
    </source>
</evidence>
<comment type="cofactor">
    <cofactor evidence="10 12">
        <name>Zn(2+)</name>
        <dbReference type="ChEBI" id="CHEBI:29105"/>
    </cofactor>
    <text evidence="10 12">Binds 1 zinc ion per subunit.</text>
</comment>
<evidence type="ECO:0000256" key="10">
    <source>
        <dbReference type="PIRSR" id="PIRSR634016-3"/>
    </source>
</evidence>
<dbReference type="InterPro" id="IPR042097">
    <property type="entry name" value="Aminopeptidase_N-like_N_sf"/>
</dbReference>
<comment type="catalytic activity">
    <reaction evidence="1">
        <text>Release of an N-terminal amino acid, Xaa-|-Yaa- from a peptide, amide or arylamide. Xaa is preferably Ala, but may be most amino acids including Pro (slow action). When a terminal hydrophobic residue is followed by a prolyl residue, the two may be released as an intact Xaa-Pro dipeptide.</text>
        <dbReference type="EC" id="3.4.11.2"/>
    </reaction>
</comment>
<dbReference type="EMBL" id="FUXP01000006">
    <property type="protein sequence ID" value="SKA09416.1"/>
    <property type="molecule type" value="Genomic_DNA"/>
</dbReference>
<dbReference type="InterPro" id="IPR014782">
    <property type="entry name" value="Peptidase_M1_dom"/>
</dbReference>
<dbReference type="Pfam" id="PF17900">
    <property type="entry name" value="Peptidase_M1_N"/>
    <property type="match status" value="1"/>
</dbReference>
<dbReference type="InterPro" id="IPR034016">
    <property type="entry name" value="M1_APN-typ"/>
</dbReference>
<dbReference type="PANTHER" id="PTHR11533">
    <property type="entry name" value="PROTEASE M1 ZINC METALLOPROTEASE"/>
    <property type="match status" value="1"/>
</dbReference>
<dbReference type="GO" id="GO:0005615">
    <property type="term" value="C:extracellular space"/>
    <property type="evidence" value="ECO:0007669"/>
    <property type="project" value="TreeGrafter"/>
</dbReference>
<dbReference type="InterPro" id="IPR045357">
    <property type="entry name" value="Aminopeptidase_N-like_N"/>
</dbReference>
<feature type="active site" description="Proton acceptor" evidence="9">
    <location>
        <position position="363"/>
    </location>
</feature>
<comment type="similarity">
    <text evidence="2 12">Belongs to the peptidase M1 family.</text>
</comment>
<evidence type="ECO:0000313" key="17">
    <source>
        <dbReference type="Proteomes" id="UP000190061"/>
    </source>
</evidence>
<dbReference type="GO" id="GO:0008270">
    <property type="term" value="F:zinc ion binding"/>
    <property type="evidence" value="ECO:0007669"/>
    <property type="project" value="UniProtKB-UniRule"/>
</dbReference>
<feature type="binding site" evidence="10">
    <location>
        <position position="362"/>
    </location>
    <ligand>
        <name>Zn(2+)</name>
        <dbReference type="ChEBI" id="CHEBI:29105"/>
        <note>catalytic</note>
    </ligand>
</feature>
<dbReference type="AlphaFoldDB" id="A0A1T4R0J4"/>
<organism evidence="16 17">
    <name type="scientific">Lysobacter spongiicola DSM 21749</name>
    <dbReference type="NCBI Taxonomy" id="1122188"/>
    <lineage>
        <taxon>Bacteria</taxon>
        <taxon>Pseudomonadati</taxon>
        <taxon>Pseudomonadota</taxon>
        <taxon>Gammaproteobacteria</taxon>
        <taxon>Lysobacterales</taxon>
        <taxon>Lysobacteraceae</taxon>
        <taxon>Novilysobacter</taxon>
    </lineage>
</organism>
<feature type="domain" description="ERAP1-like C-terminal" evidence="14">
    <location>
        <begin position="590"/>
        <end position="910"/>
    </location>
</feature>
<dbReference type="FunFam" id="1.10.390.10:FF:000006">
    <property type="entry name" value="Puromycin-sensitive aminopeptidase"/>
    <property type="match status" value="1"/>
</dbReference>
<evidence type="ECO:0000256" key="9">
    <source>
        <dbReference type="PIRSR" id="PIRSR634016-1"/>
    </source>
</evidence>
<dbReference type="GO" id="GO:0016020">
    <property type="term" value="C:membrane"/>
    <property type="evidence" value="ECO:0007669"/>
    <property type="project" value="TreeGrafter"/>
</dbReference>
<name>A0A1T4R0J4_9GAMM</name>
<dbReference type="GO" id="GO:0005737">
    <property type="term" value="C:cytoplasm"/>
    <property type="evidence" value="ECO:0007669"/>
    <property type="project" value="TreeGrafter"/>
</dbReference>
<feature type="domain" description="Aminopeptidase N-like N-terminal" evidence="15">
    <location>
        <begin position="73"/>
        <end position="249"/>
    </location>
</feature>
<gene>
    <name evidence="16" type="ORF">SAMN02745674_01911</name>
</gene>
<protein>
    <recommendedName>
        <fullName evidence="12">Aminopeptidase</fullName>
        <ecNumber evidence="12">3.4.11.-</ecNumber>
    </recommendedName>
</protein>
<dbReference type="STRING" id="1122188.SAMN02745674_01911"/>
<evidence type="ECO:0000256" key="1">
    <source>
        <dbReference type="ARBA" id="ARBA00000098"/>
    </source>
</evidence>
<dbReference type="GO" id="GO:0042277">
    <property type="term" value="F:peptide binding"/>
    <property type="evidence" value="ECO:0007669"/>
    <property type="project" value="TreeGrafter"/>
</dbReference>
<dbReference type="GO" id="GO:0070006">
    <property type="term" value="F:metalloaminopeptidase activity"/>
    <property type="evidence" value="ECO:0007669"/>
    <property type="project" value="TreeGrafter"/>
</dbReference>
<keyword evidence="5 10" id="KW-0479">Metal-binding</keyword>
<dbReference type="RefSeq" id="WP_078758483.1">
    <property type="nucleotide sequence ID" value="NZ_FUXP01000006.1"/>
</dbReference>
<proteinExistence type="inferred from homology"/>
<dbReference type="Gene3D" id="1.25.50.20">
    <property type="match status" value="1"/>
</dbReference>
<dbReference type="CDD" id="cd09601">
    <property type="entry name" value="M1_APN-Q_like"/>
    <property type="match status" value="1"/>
</dbReference>
<evidence type="ECO:0000256" key="5">
    <source>
        <dbReference type="ARBA" id="ARBA00022723"/>
    </source>
</evidence>
<keyword evidence="4 12" id="KW-0645">Protease</keyword>
<evidence type="ECO:0000259" key="14">
    <source>
        <dbReference type="Pfam" id="PF11838"/>
    </source>
</evidence>
<feature type="site" description="Transition state stabilizer" evidence="11">
    <location>
        <position position="447"/>
    </location>
</feature>
<evidence type="ECO:0000256" key="4">
    <source>
        <dbReference type="ARBA" id="ARBA00022670"/>
    </source>
</evidence>
<evidence type="ECO:0000256" key="7">
    <source>
        <dbReference type="ARBA" id="ARBA00022833"/>
    </source>
</evidence>
<feature type="binding site" evidence="10">
    <location>
        <position position="366"/>
    </location>
    <ligand>
        <name>Zn(2+)</name>
        <dbReference type="ChEBI" id="CHEBI:29105"/>
        <note>catalytic</note>
    </ligand>
</feature>
<evidence type="ECO:0000256" key="3">
    <source>
        <dbReference type="ARBA" id="ARBA00022438"/>
    </source>
</evidence>
<feature type="binding site" evidence="10">
    <location>
        <position position="385"/>
    </location>
    <ligand>
        <name>Zn(2+)</name>
        <dbReference type="ChEBI" id="CHEBI:29105"/>
        <note>catalytic</note>
    </ligand>
</feature>
<dbReference type="GO" id="GO:0006508">
    <property type="term" value="P:proteolysis"/>
    <property type="evidence" value="ECO:0007669"/>
    <property type="project" value="UniProtKB-KW"/>
</dbReference>
<keyword evidence="17" id="KW-1185">Reference proteome</keyword>
<dbReference type="OrthoDB" id="100605at2"/>
<evidence type="ECO:0000256" key="8">
    <source>
        <dbReference type="ARBA" id="ARBA00023049"/>
    </source>
</evidence>
<keyword evidence="8 12" id="KW-0482">Metalloprotease</keyword>
<dbReference type="Pfam" id="PF11838">
    <property type="entry name" value="ERAP1_C"/>
    <property type="match status" value="1"/>
</dbReference>
<sequence length="927" mass="99924">MTIVMGPLRQWGAKVDGLPIKEVPMLPIRHLACAVAFVLATASCPTTAVAQDAAGVTASAEVPTGPLPRTVVPSLVELELKLDPGQPRFSGSTTIHADIARPTDVVWMHGRDLDVSRAEAVLPAGRRVPLEAKQVHVSGVLRLTAAEALPAGPATIEIDFEAPYGNLMGAYRVNPDGEDYVVTQMEPLGARSTFPGFDEPSFKQPWDVTLIVPEDDVALANAPETSSESLGDGWKKVAFRRTEALPSYLLAFVVGPWDVPVAPDIAPHGPRNTPIPLRGVAAKGQGERMRYSLEHTPAIVHALEDYFGAAYPFAKLDNVAAPDFGAGAMENAGLVIYRDTLMLLDEASPVGQRQGFWGVSAHELAHQWFGNLVTMAWWDDLWLNEAFATWMGNKITGRLQPDFHTDRNILEGGLRAMRADSLASTRRIHQPINDFTEISSAFDGITYQKGGAVLSMFENYVGEERFRDGVRQYLRANERGNATSTDLIDAIAAQSNEPERVKDAFLDFIDQPGVPMVKVDVDCDEGDSPALVLQQQRYLPIGSSADAAQTWGIPMCVRYAADGDVQEQCGLVAGDRARFALEQAQSCPAWVMPNAHGAGYYRFALAPQWQEAVSAAFEQLDEREQRVYADSVTAAYGSGELTVSQMLAALPRFATADARQTATAGMGEVEWIEEHLLADESGRAALRAHVADVYRPRLQALGMVPRQGESDDDRLLRSGLIGYFADTLGDAAVRSVLKERGDAVLGLGTGGALDPDATSRDQRGTALSVAVQEGGQAAFDLAEEHLRASQDAVLRRELLSAMGSVTDPALAERARGFVLEPGLLRLNEIYYVVFSQAGESGNRPALRDWLETNYDALQAKLAPGGSAIASAYAAGMCSVGEAEALQQRFGERMSTIEGGPLDLKQTAEAIALCAAAKDARQGQPISY</sequence>
<dbReference type="PANTHER" id="PTHR11533:SF174">
    <property type="entry name" value="PUROMYCIN-SENSITIVE AMINOPEPTIDASE-RELATED"/>
    <property type="match status" value="1"/>
</dbReference>
<keyword evidence="3 12" id="KW-0031">Aminopeptidase</keyword>
<dbReference type="Gene3D" id="1.10.390.10">
    <property type="entry name" value="Neutral Protease Domain 2"/>
    <property type="match status" value="1"/>
</dbReference>
<dbReference type="InterPro" id="IPR024571">
    <property type="entry name" value="ERAP1-like_C_dom"/>
</dbReference>
<dbReference type="InterPro" id="IPR027268">
    <property type="entry name" value="Peptidase_M4/M1_CTD_sf"/>
</dbReference>